<dbReference type="InterPro" id="IPR052709">
    <property type="entry name" value="Transposase-MT_Hybrid"/>
</dbReference>
<organism evidence="2 3">
    <name type="scientific">Eumeta variegata</name>
    <name type="common">Bagworm moth</name>
    <name type="synonym">Eumeta japonica</name>
    <dbReference type="NCBI Taxonomy" id="151549"/>
    <lineage>
        <taxon>Eukaryota</taxon>
        <taxon>Metazoa</taxon>
        <taxon>Ecdysozoa</taxon>
        <taxon>Arthropoda</taxon>
        <taxon>Hexapoda</taxon>
        <taxon>Insecta</taxon>
        <taxon>Pterygota</taxon>
        <taxon>Neoptera</taxon>
        <taxon>Endopterygota</taxon>
        <taxon>Lepidoptera</taxon>
        <taxon>Glossata</taxon>
        <taxon>Ditrysia</taxon>
        <taxon>Tineoidea</taxon>
        <taxon>Psychidae</taxon>
        <taxon>Oiketicinae</taxon>
        <taxon>Eumeta</taxon>
    </lineage>
</organism>
<dbReference type="GO" id="GO:0003676">
    <property type="term" value="F:nucleic acid binding"/>
    <property type="evidence" value="ECO:0007669"/>
    <property type="project" value="InterPro"/>
</dbReference>
<dbReference type="Proteomes" id="UP000299102">
    <property type="component" value="Unassembled WGS sequence"/>
</dbReference>
<evidence type="ECO:0000313" key="3">
    <source>
        <dbReference type="Proteomes" id="UP000299102"/>
    </source>
</evidence>
<accession>A0A4C1YQN8</accession>
<evidence type="ECO:0000313" key="2">
    <source>
        <dbReference type="EMBL" id="GBP77204.1"/>
    </source>
</evidence>
<feature type="compositionally biased region" description="Low complexity" evidence="1">
    <location>
        <begin position="40"/>
        <end position="51"/>
    </location>
</feature>
<dbReference type="EMBL" id="BGZK01001321">
    <property type="protein sequence ID" value="GBP77204.1"/>
    <property type="molecule type" value="Genomic_DNA"/>
</dbReference>
<dbReference type="OrthoDB" id="10017160at2759"/>
<feature type="region of interest" description="Disordered" evidence="1">
    <location>
        <begin position="1"/>
        <end position="63"/>
    </location>
</feature>
<protein>
    <submittedName>
        <fullName evidence="2">Mariner Mos1 transposase</fullName>
    </submittedName>
</protein>
<evidence type="ECO:0000256" key="1">
    <source>
        <dbReference type="SAM" id="MobiDB-lite"/>
    </source>
</evidence>
<dbReference type="STRING" id="151549.A0A4C1YQN8"/>
<gene>
    <name evidence="2" type="ORF">EVAR_48337_1</name>
</gene>
<dbReference type="InterPro" id="IPR036397">
    <property type="entry name" value="RNaseH_sf"/>
</dbReference>
<proteinExistence type="predicted"/>
<name>A0A4C1YQN8_EUMVA</name>
<dbReference type="PANTHER" id="PTHR46060:SF1">
    <property type="entry name" value="MARINER MOS1 TRANSPOSASE-LIKE PROTEIN"/>
    <property type="match status" value="1"/>
</dbReference>
<dbReference type="Gene3D" id="3.30.420.10">
    <property type="entry name" value="Ribonuclease H-like superfamily/Ribonuclease H"/>
    <property type="match status" value="1"/>
</dbReference>
<sequence length="195" mass="21640">MARYVGNRPRDEGPPLSPRNDTRHLSPLAGRPKLKYYTCAGRPSAARPPAGENLPRAGGEAAPPAAAAPAITAMQREMCAVLNGSYGLELRDEMQGSKFEEIKKNNWQCRIILPDDNAPWHTSGETTQFLEGQKIELTGHPPYNADLAPNEFYLLPSVKNKLRGQRFSSQEEAVDASKIHVLEIPQSEWKKCYTN</sequence>
<dbReference type="AlphaFoldDB" id="A0A4C1YQN8"/>
<keyword evidence="3" id="KW-1185">Reference proteome</keyword>
<comment type="caution">
    <text evidence="2">The sequence shown here is derived from an EMBL/GenBank/DDBJ whole genome shotgun (WGS) entry which is preliminary data.</text>
</comment>
<reference evidence="2 3" key="1">
    <citation type="journal article" date="2019" name="Commun. Biol.">
        <title>The bagworm genome reveals a unique fibroin gene that provides high tensile strength.</title>
        <authorList>
            <person name="Kono N."/>
            <person name="Nakamura H."/>
            <person name="Ohtoshi R."/>
            <person name="Tomita M."/>
            <person name="Numata K."/>
            <person name="Arakawa K."/>
        </authorList>
    </citation>
    <scope>NUCLEOTIDE SEQUENCE [LARGE SCALE GENOMIC DNA]</scope>
</reference>
<dbReference type="PANTHER" id="PTHR46060">
    <property type="entry name" value="MARINER MOS1 TRANSPOSASE-LIKE PROTEIN"/>
    <property type="match status" value="1"/>
</dbReference>